<keyword evidence="11" id="KW-1185">Reference proteome</keyword>
<feature type="transmembrane region" description="Helical" evidence="9">
    <location>
        <begin position="12"/>
        <end position="37"/>
    </location>
</feature>
<organism evidence="11 12">
    <name type="scientific">Strongyloides papillosus</name>
    <name type="common">Intestinal threadworm</name>
    <dbReference type="NCBI Taxonomy" id="174720"/>
    <lineage>
        <taxon>Eukaryota</taxon>
        <taxon>Metazoa</taxon>
        <taxon>Ecdysozoa</taxon>
        <taxon>Nematoda</taxon>
        <taxon>Chromadorea</taxon>
        <taxon>Rhabditida</taxon>
        <taxon>Tylenchina</taxon>
        <taxon>Panagrolaimomorpha</taxon>
        <taxon>Strongyloidoidea</taxon>
        <taxon>Strongyloididae</taxon>
        <taxon>Strongyloides</taxon>
    </lineage>
</organism>
<reference evidence="12" key="1">
    <citation type="submission" date="2017-02" db="UniProtKB">
        <authorList>
            <consortium name="WormBaseParasite"/>
        </authorList>
    </citation>
    <scope>IDENTIFICATION</scope>
</reference>
<dbReference type="GO" id="GO:0005886">
    <property type="term" value="C:plasma membrane"/>
    <property type="evidence" value="ECO:0007669"/>
    <property type="project" value="TreeGrafter"/>
</dbReference>
<keyword evidence="7 8" id="KW-0407">Ion channel</keyword>
<keyword evidence="4 9" id="KW-1133">Transmembrane helix</keyword>
<dbReference type="PANTHER" id="PTHR11003:SF86">
    <property type="entry name" value="POTASSIUM CHANNEL DOMAIN-CONTAINING PROTEIN"/>
    <property type="match status" value="1"/>
</dbReference>
<dbReference type="AlphaFoldDB" id="A0A0N5BU81"/>
<dbReference type="WBParaSite" id="SPAL_0000940000.1">
    <property type="protein sequence ID" value="SPAL_0000940000.1"/>
    <property type="gene ID" value="SPAL_0000940000"/>
</dbReference>
<evidence type="ECO:0000313" key="12">
    <source>
        <dbReference type="WBParaSite" id="SPAL_0000940000.1"/>
    </source>
</evidence>
<feature type="transmembrane region" description="Helical" evidence="9">
    <location>
        <begin position="152"/>
        <end position="169"/>
    </location>
</feature>
<dbReference type="Proteomes" id="UP000046392">
    <property type="component" value="Unplaced"/>
</dbReference>
<protein>
    <submittedName>
        <fullName evidence="12">Potassium channel subfamily K member 18</fullName>
    </submittedName>
</protein>
<dbReference type="Pfam" id="PF07885">
    <property type="entry name" value="Ion_trans_2"/>
    <property type="match status" value="2"/>
</dbReference>
<evidence type="ECO:0000256" key="2">
    <source>
        <dbReference type="ARBA" id="ARBA00022448"/>
    </source>
</evidence>
<dbReference type="GO" id="GO:0030322">
    <property type="term" value="P:stabilization of membrane potential"/>
    <property type="evidence" value="ECO:0007669"/>
    <property type="project" value="TreeGrafter"/>
</dbReference>
<feature type="domain" description="Potassium channel" evidence="10">
    <location>
        <begin position="116"/>
        <end position="177"/>
    </location>
</feature>
<feature type="transmembrane region" description="Helical" evidence="9">
    <location>
        <begin position="300"/>
        <end position="321"/>
    </location>
</feature>
<evidence type="ECO:0000256" key="6">
    <source>
        <dbReference type="ARBA" id="ARBA00023136"/>
    </source>
</evidence>
<comment type="subcellular location">
    <subcellularLocation>
        <location evidence="1">Membrane</location>
        <topology evidence="1">Multi-pass membrane protein</topology>
    </subcellularLocation>
</comment>
<evidence type="ECO:0000256" key="8">
    <source>
        <dbReference type="RuleBase" id="RU003857"/>
    </source>
</evidence>
<evidence type="ECO:0000313" key="11">
    <source>
        <dbReference type="Proteomes" id="UP000046392"/>
    </source>
</evidence>
<evidence type="ECO:0000256" key="7">
    <source>
        <dbReference type="ARBA" id="ARBA00023303"/>
    </source>
</evidence>
<feature type="transmembrane region" description="Helical" evidence="9">
    <location>
        <begin position="246"/>
        <end position="267"/>
    </location>
</feature>
<evidence type="ECO:0000256" key="4">
    <source>
        <dbReference type="ARBA" id="ARBA00022989"/>
    </source>
</evidence>
<evidence type="ECO:0000256" key="5">
    <source>
        <dbReference type="ARBA" id="ARBA00023065"/>
    </source>
</evidence>
<name>A0A0N5BU81_STREA</name>
<keyword evidence="3 8" id="KW-0812">Transmembrane</keyword>
<comment type="similarity">
    <text evidence="8">Belongs to the two pore domain potassium channel (TC 1.A.1.8) family.</text>
</comment>
<proteinExistence type="inferred from homology"/>
<evidence type="ECO:0000259" key="10">
    <source>
        <dbReference type="Pfam" id="PF07885"/>
    </source>
</evidence>
<feature type="domain" description="Potassium channel" evidence="10">
    <location>
        <begin position="252"/>
        <end position="326"/>
    </location>
</feature>
<accession>A0A0N5BU81</accession>
<evidence type="ECO:0000256" key="3">
    <source>
        <dbReference type="ARBA" id="ARBA00022692"/>
    </source>
</evidence>
<dbReference type="InterPro" id="IPR003280">
    <property type="entry name" value="2pore_dom_K_chnl"/>
</dbReference>
<dbReference type="SUPFAM" id="SSF81324">
    <property type="entry name" value="Voltage-gated potassium channels"/>
    <property type="match status" value="2"/>
</dbReference>
<dbReference type="PANTHER" id="PTHR11003">
    <property type="entry name" value="POTASSIUM CHANNEL, SUBFAMILY K"/>
    <property type="match status" value="1"/>
</dbReference>
<keyword evidence="2 8" id="KW-0813">Transport</keyword>
<dbReference type="InterPro" id="IPR013099">
    <property type="entry name" value="K_chnl_dom"/>
</dbReference>
<dbReference type="STRING" id="174720.A0A0N5BU81"/>
<dbReference type="GO" id="GO:0022841">
    <property type="term" value="F:potassium ion leak channel activity"/>
    <property type="evidence" value="ECO:0007669"/>
    <property type="project" value="TreeGrafter"/>
</dbReference>
<sequence>MNLLLCRIRKLYYSNIFGITWPLVLLISYTLLGAVIFRNLELEKDQKQRLLFREKTEYAFSEVVNRLLKIKCPNNVPSNDDGQSNGVNTTYQRFLIRDSILFFVDHLNLTDVIEDRMGPSPWTIMGSMFYAGQLYTTIGYGNPVAKTNSGKLASIIYIMIGIPLFLIILKKIGKIMSETLTKIYQHYMYARKQLPSAKRNLIRRASTKLGKNIDSIATVSEKVDSDTFVETSVVDEEVEEVEDFPIFLALLIMILWIALSAALFCIWETEWPYLTSVYFFFVSISTVGLGDIVPSKFDMIFVNFLLILIGLALLSMCINLIQTAIEKLLNDLLNDYINEIEKLGHQKNKNNDIVIFKDDKNDLHFKSEKKKHSKGYRLKDWGSKIFKTWIEGNLIKEIGFVEGDDEEKEDLEVKPAKRSNHFKLAPKKSLQRKLSNLRKTGNMSYHLRTTLLHKILTPDDFEPLDNDDKVETKKDSMMITSSCQTDTQPEPNPMSPYDNCTTPIDKNDIISIYSSPCDGSLISVAYNDVSYGYSNETLTNMFKNHKDSGATASLDDARSWYSMSHANTPLSLRRMLNGELIYQNTGTHYPGGESGTIKKKSSLVQFPNKK</sequence>
<evidence type="ECO:0000256" key="9">
    <source>
        <dbReference type="SAM" id="Phobius"/>
    </source>
</evidence>
<dbReference type="Gene3D" id="1.10.287.70">
    <property type="match status" value="1"/>
</dbReference>
<dbReference type="PRINTS" id="PR01333">
    <property type="entry name" value="2POREKCHANEL"/>
</dbReference>
<dbReference type="GO" id="GO:0015271">
    <property type="term" value="F:outward rectifier potassium channel activity"/>
    <property type="evidence" value="ECO:0007669"/>
    <property type="project" value="TreeGrafter"/>
</dbReference>
<keyword evidence="5 8" id="KW-0406">Ion transport</keyword>
<evidence type="ECO:0000256" key="1">
    <source>
        <dbReference type="ARBA" id="ARBA00004141"/>
    </source>
</evidence>
<feature type="transmembrane region" description="Helical" evidence="9">
    <location>
        <begin position="273"/>
        <end position="293"/>
    </location>
</feature>
<keyword evidence="6 9" id="KW-0472">Membrane</keyword>